<keyword evidence="5" id="KW-1185">Reference proteome</keyword>
<dbReference type="PANTHER" id="PTHR24320">
    <property type="entry name" value="RETINOL DEHYDROGENASE"/>
    <property type="match status" value="1"/>
</dbReference>
<gene>
    <name evidence="4" type="ORF">SAMN05216252_10738</name>
</gene>
<evidence type="ECO:0000313" key="4">
    <source>
        <dbReference type="EMBL" id="SNS59232.1"/>
    </source>
</evidence>
<reference evidence="4 5" key="1">
    <citation type="submission" date="2017-06" db="EMBL/GenBank/DDBJ databases">
        <authorList>
            <person name="Kim H.J."/>
            <person name="Triplett B.A."/>
        </authorList>
    </citation>
    <scope>NUCLEOTIDE SEQUENCE [LARGE SCALE GENOMIC DNA]</scope>
    <source>
        <strain evidence="4 5">CGMCC 4.1858</strain>
    </source>
</reference>
<dbReference type="PANTHER" id="PTHR24320:SF148">
    <property type="entry name" value="NAD(P)-BINDING ROSSMANN-FOLD SUPERFAMILY PROTEIN"/>
    <property type="match status" value="1"/>
</dbReference>
<dbReference type="RefSeq" id="WP_089224506.1">
    <property type="nucleotide sequence ID" value="NZ_FZOF01000007.1"/>
</dbReference>
<dbReference type="Gene3D" id="3.40.50.720">
    <property type="entry name" value="NAD(P)-binding Rossmann-like Domain"/>
    <property type="match status" value="1"/>
</dbReference>
<dbReference type="Proteomes" id="UP000198280">
    <property type="component" value="Unassembled WGS sequence"/>
</dbReference>
<dbReference type="OrthoDB" id="4577644at2"/>
<proteinExistence type="inferred from homology"/>
<accession>A0A239FSM3</accession>
<sequence>MTEHARVTTPFGARTTAAEVVAGVDLTGRRAVVTGGSSGIGVETARALAAAGAEVTLAVRDTAAGARTAEGITATTGNERVLTAPLDLSDRSSVAGFVAAWEGPLHILVDNAGVMASPETRTPEGWELQFATNHLGHFALTTGLHPALRAAGDARVVVVASVGHVNGDVLFDDVNFELRPYDAWAAYSQSKTANVLFAVEAAARWAGDGISVNALNPGRIAETNLARHIASALDAPASFEPGRSDGVSVKDVGQGAATSVLLAASPLVAGVTGRYFEDCAEAAPHRPGLRRGVAAHALDPRSAARLWRLSLDMLAAAPATTS</sequence>
<evidence type="ECO:0000256" key="3">
    <source>
        <dbReference type="ARBA" id="ARBA00071493"/>
    </source>
</evidence>
<dbReference type="Pfam" id="PF00106">
    <property type="entry name" value="adh_short"/>
    <property type="match status" value="1"/>
</dbReference>
<dbReference type="PRINTS" id="PR00081">
    <property type="entry name" value="GDHRDH"/>
</dbReference>
<name>A0A239FSM3_9ACTN</name>
<dbReference type="InterPro" id="IPR036291">
    <property type="entry name" value="NAD(P)-bd_dom_sf"/>
</dbReference>
<keyword evidence="2" id="KW-0560">Oxidoreductase</keyword>
<dbReference type="SUPFAM" id="SSF51735">
    <property type="entry name" value="NAD(P)-binding Rossmann-fold domains"/>
    <property type="match status" value="1"/>
</dbReference>
<evidence type="ECO:0000313" key="5">
    <source>
        <dbReference type="Proteomes" id="UP000198280"/>
    </source>
</evidence>
<organism evidence="4 5">
    <name type="scientific">Actinacidiphila glaucinigra</name>
    <dbReference type="NCBI Taxonomy" id="235986"/>
    <lineage>
        <taxon>Bacteria</taxon>
        <taxon>Bacillati</taxon>
        <taxon>Actinomycetota</taxon>
        <taxon>Actinomycetes</taxon>
        <taxon>Kitasatosporales</taxon>
        <taxon>Streptomycetaceae</taxon>
        <taxon>Actinacidiphila</taxon>
    </lineage>
</organism>
<evidence type="ECO:0000256" key="2">
    <source>
        <dbReference type="ARBA" id="ARBA00023002"/>
    </source>
</evidence>
<dbReference type="InterPro" id="IPR002347">
    <property type="entry name" value="SDR_fam"/>
</dbReference>
<evidence type="ECO:0000256" key="1">
    <source>
        <dbReference type="ARBA" id="ARBA00006484"/>
    </source>
</evidence>
<dbReference type="AlphaFoldDB" id="A0A239FSM3"/>
<protein>
    <recommendedName>
        <fullName evidence="3">Probable oxidoreductase</fullName>
    </recommendedName>
</protein>
<dbReference type="GO" id="GO:0016491">
    <property type="term" value="F:oxidoreductase activity"/>
    <property type="evidence" value="ECO:0007669"/>
    <property type="project" value="UniProtKB-KW"/>
</dbReference>
<dbReference type="FunFam" id="3.40.50.720:FF:000594">
    <property type="entry name" value="Short-chain oxidoreductase"/>
    <property type="match status" value="1"/>
</dbReference>
<comment type="similarity">
    <text evidence="1">Belongs to the short-chain dehydrogenases/reductases (SDR) family.</text>
</comment>
<dbReference type="EMBL" id="FZOF01000007">
    <property type="protein sequence ID" value="SNS59232.1"/>
    <property type="molecule type" value="Genomic_DNA"/>
</dbReference>